<evidence type="ECO:0000259" key="7">
    <source>
        <dbReference type="Pfam" id="PF21924"/>
    </source>
</evidence>
<evidence type="ECO:0000256" key="3">
    <source>
        <dbReference type="ARBA" id="ARBA00023204"/>
    </source>
</evidence>
<feature type="region of interest" description="Disordered" evidence="5">
    <location>
        <begin position="277"/>
        <end position="433"/>
    </location>
</feature>
<evidence type="ECO:0000256" key="2">
    <source>
        <dbReference type="ARBA" id="ARBA00022763"/>
    </source>
</evidence>
<dbReference type="GO" id="GO:0006310">
    <property type="term" value="P:DNA recombination"/>
    <property type="evidence" value="ECO:0007669"/>
    <property type="project" value="InterPro"/>
</dbReference>
<keyword evidence="4" id="KW-0539">Nucleus</keyword>
<dbReference type="InterPro" id="IPR010585">
    <property type="entry name" value="DNA_repair_prot_XRCC4"/>
</dbReference>
<dbReference type="InterPro" id="IPR014751">
    <property type="entry name" value="XRCC4-like_C"/>
</dbReference>
<feature type="region of interest" description="Disordered" evidence="5">
    <location>
        <begin position="178"/>
        <end position="199"/>
    </location>
</feature>
<dbReference type="InterPro" id="IPR038051">
    <property type="entry name" value="XRCC4-like_N_sf"/>
</dbReference>
<reference evidence="8" key="1">
    <citation type="journal article" date="2020" name="J. Eukaryot. Microbiol.">
        <title>De novo Sequencing, Assembly and Annotation of the Transcriptome for the Free-Living Testate Amoeba Arcella intermedia.</title>
        <authorList>
            <person name="Ribeiro G.M."/>
            <person name="Porfirio-Sousa A.L."/>
            <person name="Maurer-Alcala X.X."/>
            <person name="Katz L.A."/>
            <person name="Lahr D.J.G."/>
        </authorList>
    </citation>
    <scope>NUCLEOTIDE SEQUENCE</scope>
</reference>
<dbReference type="Gene3D" id="1.20.5.370">
    <property type="match status" value="1"/>
</dbReference>
<name>A0A6B2L3V1_9EUKA</name>
<dbReference type="InterPro" id="IPR053962">
    <property type="entry name" value="XRCC4_CC"/>
</dbReference>
<feature type="domain" description="XRCC4 coiled-coil" evidence="7">
    <location>
        <begin position="96"/>
        <end position="167"/>
    </location>
</feature>
<dbReference type="GO" id="GO:0003677">
    <property type="term" value="F:DNA binding"/>
    <property type="evidence" value="ECO:0007669"/>
    <property type="project" value="InterPro"/>
</dbReference>
<comment type="subcellular location">
    <subcellularLocation>
        <location evidence="1">Nucleus</location>
    </subcellularLocation>
</comment>
<dbReference type="GO" id="GO:0010165">
    <property type="term" value="P:response to X-ray"/>
    <property type="evidence" value="ECO:0007669"/>
    <property type="project" value="TreeGrafter"/>
</dbReference>
<organism evidence="8">
    <name type="scientific">Arcella intermedia</name>
    <dbReference type="NCBI Taxonomy" id="1963864"/>
    <lineage>
        <taxon>Eukaryota</taxon>
        <taxon>Amoebozoa</taxon>
        <taxon>Tubulinea</taxon>
        <taxon>Elardia</taxon>
        <taxon>Arcellinida</taxon>
        <taxon>Sphaerothecina</taxon>
        <taxon>Arcellidae</taxon>
        <taxon>Arcella</taxon>
    </lineage>
</organism>
<dbReference type="PANTHER" id="PTHR28559:SF1">
    <property type="entry name" value="DNA REPAIR PROTEIN XRCC4"/>
    <property type="match status" value="1"/>
</dbReference>
<dbReference type="GO" id="GO:0006303">
    <property type="term" value="P:double-strand break repair via nonhomologous end joining"/>
    <property type="evidence" value="ECO:0007669"/>
    <property type="project" value="TreeGrafter"/>
</dbReference>
<protein>
    <recommendedName>
        <fullName evidence="9">DNA repair protein XRCC4</fullName>
    </recommendedName>
</protein>
<evidence type="ECO:0000256" key="1">
    <source>
        <dbReference type="ARBA" id="ARBA00004123"/>
    </source>
</evidence>
<feature type="compositionally biased region" description="Basic and acidic residues" evidence="5">
    <location>
        <begin position="360"/>
        <end position="387"/>
    </location>
</feature>
<dbReference type="Pfam" id="PF06632">
    <property type="entry name" value="XRCC4"/>
    <property type="match status" value="1"/>
</dbReference>
<feature type="domain" description="XRCC4 N-terminal" evidence="6">
    <location>
        <begin position="2"/>
        <end position="80"/>
    </location>
</feature>
<proteinExistence type="predicted"/>
<dbReference type="InterPro" id="IPR053961">
    <property type="entry name" value="XRCC4_N"/>
</dbReference>
<evidence type="ECO:0008006" key="9">
    <source>
        <dbReference type="Google" id="ProtNLM"/>
    </source>
</evidence>
<dbReference type="GO" id="GO:0005958">
    <property type="term" value="C:DNA-dependent protein kinase-DNA ligase 4 complex"/>
    <property type="evidence" value="ECO:0007669"/>
    <property type="project" value="TreeGrafter"/>
</dbReference>
<dbReference type="AlphaFoldDB" id="A0A6B2L3V1"/>
<dbReference type="Pfam" id="PF21924">
    <property type="entry name" value="XRCC4_CC"/>
    <property type="match status" value="1"/>
</dbReference>
<dbReference type="Gene3D" id="2.170.210.10">
    <property type="entry name" value="DNA double-strand break repair and VJ recombination XRCC4, N-terminal"/>
    <property type="match status" value="1"/>
</dbReference>
<evidence type="ECO:0000313" key="8">
    <source>
        <dbReference type="EMBL" id="NDV31662.1"/>
    </source>
</evidence>
<sequence>MKITDGKYVWTGEAPSEYIEETLKPKGMKFEDYLSLTKEALSSQDLSKKKFTYSIQQGNSASEIKLVWNIKLASETSFAMKGALDLERVQEIRSDIQSILDYLTTTVVSLQTENKDLKKMNSMLTVQRNEAISQFDHITIEKQCMETEMLTKFVDLLNEKKKKIRELKEELKNRPFKKSMGHDSEVEIEKKPSQVQTGESLTLRNTSLTFDNISNPTPTLELLKDDEEKVEPLVRKRFRGPDDARGASPPKLLSYKSHGIITLCADSPAPKQLQKLNTKQHLTIPSPKKALRSKPIDEEELSDRPPSPAKSPSLSPATALANQFPSNSPYGGKQGLKGKKIFRDEDESDEKDSISSLLKESLKGKEKESLKGKEKEILKGKEKESLKQKSVQSNNLKRKMGEEDKKKEKKKVKVSRKSDQLDTDLLLANMDDD</sequence>
<dbReference type="EMBL" id="GIBP01002693">
    <property type="protein sequence ID" value="NDV31662.1"/>
    <property type="molecule type" value="Transcribed_RNA"/>
</dbReference>
<feature type="compositionally biased region" description="Low complexity" evidence="5">
    <location>
        <begin position="310"/>
        <end position="321"/>
    </location>
</feature>
<keyword evidence="3" id="KW-0234">DNA repair</keyword>
<feature type="compositionally biased region" description="Basic and acidic residues" evidence="5">
    <location>
        <begin position="180"/>
        <end position="192"/>
    </location>
</feature>
<keyword evidence="2" id="KW-0227">DNA damage</keyword>
<evidence type="ECO:0000256" key="4">
    <source>
        <dbReference type="ARBA" id="ARBA00023242"/>
    </source>
</evidence>
<evidence type="ECO:0000259" key="6">
    <source>
        <dbReference type="Pfam" id="PF06632"/>
    </source>
</evidence>
<accession>A0A6B2L3V1</accession>
<evidence type="ECO:0000256" key="5">
    <source>
        <dbReference type="SAM" id="MobiDB-lite"/>
    </source>
</evidence>
<dbReference type="SUPFAM" id="SSF58022">
    <property type="entry name" value="XRCC4, C-terminal oligomerization domain"/>
    <property type="match status" value="1"/>
</dbReference>
<dbReference type="PANTHER" id="PTHR28559">
    <property type="entry name" value="DNA REPAIR PROTEIN XRCC4"/>
    <property type="match status" value="1"/>
</dbReference>
<dbReference type="GO" id="GO:0032807">
    <property type="term" value="C:DNA ligase IV complex"/>
    <property type="evidence" value="ECO:0007669"/>
    <property type="project" value="TreeGrafter"/>
</dbReference>